<dbReference type="InterPro" id="IPR027073">
    <property type="entry name" value="5_3_exoribonuclease"/>
</dbReference>
<dbReference type="OrthoDB" id="372487at2759"/>
<dbReference type="SMR" id="A0A1S4DDY7"/>
<evidence type="ECO:0000259" key="1">
    <source>
        <dbReference type="Pfam" id="PF03159"/>
    </source>
</evidence>
<feature type="domain" description="Xrn1 N-terminal" evidence="1">
    <location>
        <begin position="1"/>
        <end position="102"/>
    </location>
</feature>
<dbReference type="GO" id="GO:0004527">
    <property type="term" value="F:exonuclease activity"/>
    <property type="evidence" value="ECO:0007669"/>
    <property type="project" value="InterPro"/>
</dbReference>
<dbReference type="PANTHER" id="PTHR12341">
    <property type="entry name" value="5'-&gt;3' EXORIBONUCLEASE"/>
    <property type="match status" value="1"/>
</dbReference>
<dbReference type="Pfam" id="PF03159">
    <property type="entry name" value="XRN_N"/>
    <property type="match status" value="1"/>
</dbReference>
<dbReference type="RefSeq" id="XP_016511548.1">
    <property type="nucleotide sequence ID" value="XM_016656062.1"/>
</dbReference>
<dbReference type="GO" id="GO:0003676">
    <property type="term" value="F:nucleic acid binding"/>
    <property type="evidence" value="ECO:0007669"/>
    <property type="project" value="InterPro"/>
</dbReference>
<protein>
    <submittedName>
        <fullName evidence="2">5'-3' exoribonuclease 3-like</fullName>
    </submittedName>
</protein>
<proteinExistence type="predicted"/>
<dbReference type="Gene3D" id="3.40.50.12390">
    <property type="match status" value="1"/>
</dbReference>
<dbReference type="PaxDb" id="4097-A0A1S4DDY7"/>
<dbReference type="KEGG" id="nta:107828696"/>
<name>A0A1S4DDY7_TOBAC</name>
<evidence type="ECO:0000313" key="2">
    <source>
        <dbReference type="RefSeq" id="XP_016511548.1"/>
    </source>
</evidence>
<reference evidence="2" key="1">
    <citation type="submission" date="2025-08" db="UniProtKB">
        <authorList>
            <consortium name="RefSeq"/>
        </authorList>
    </citation>
    <scope>IDENTIFICATION</scope>
</reference>
<dbReference type="STRING" id="4097.A0A1S4DDY7"/>
<dbReference type="InterPro" id="IPR004859">
    <property type="entry name" value="Xrn1_N"/>
</dbReference>
<dbReference type="AlphaFoldDB" id="A0A1S4DDY7"/>
<dbReference type="PANTHER" id="PTHR12341:SF53">
    <property type="entry name" value="5'-3' EXORIBONUCLEASE"/>
    <property type="match status" value="1"/>
</dbReference>
<dbReference type="OMA" id="HFRITEQ"/>
<organism evidence="2">
    <name type="scientific">Nicotiana tabacum</name>
    <name type="common">Common tobacco</name>
    <dbReference type="NCBI Taxonomy" id="4097"/>
    <lineage>
        <taxon>Eukaryota</taxon>
        <taxon>Viridiplantae</taxon>
        <taxon>Streptophyta</taxon>
        <taxon>Embryophyta</taxon>
        <taxon>Tracheophyta</taxon>
        <taxon>Spermatophyta</taxon>
        <taxon>Magnoliopsida</taxon>
        <taxon>eudicotyledons</taxon>
        <taxon>Gunneridae</taxon>
        <taxon>Pentapetalae</taxon>
        <taxon>asterids</taxon>
        <taxon>lamiids</taxon>
        <taxon>Solanales</taxon>
        <taxon>Solanaceae</taxon>
        <taxon>Nicotianoideae</taxon>
        <taxon>Nicotianeae</taxon>
        <taxon>Nicotiana</taxon>
    </lineage>
</organism>
<accession>A0A1S4DDY7</accession>
<gene>
    <name evidence="2" type="primary">LOC107828696</name>
</gene>
<sequence>MGIPAFYRWLLERYPQSVVEVNEETPAVINGVTVPIDTSDPNPNGIEFDNLYLDMNGIIHPCFHPEGLPAPETHEEVFKAVFKYIDRIFSIVRPRKLLYMAIG</sequence>